<organism evidence="2 3">
    <name type="scientific">Platysternon megacephalum</name>
    <name type="common">big-headed turtle</name>
    <dbReference type="NCBI Taxonomy" id="55544"/>
    <lineage>
        <taxon>Eukaryota</taxon>
        <taxon>Metazoa</taxon>
        <taxon>Chordata</taxon>
        <taxon>Craniata</taxon>
        <taxon>Vertebrata</taxon>
        <taxon>Euteleostomi</taxon>
        <taxon>Archelosauria</taxon>
        <taxon>Testudinata</taxon>
        <taxon>Testudines</taxon>
        <taxon>Cryptodira</taxon>
        <taxon>Durocryptodira</taxon>
        <taxon>Testudinoidea</taxon>
        <taxon>Platysternidae</taxon>
        <taxon>Platysternon</taxon>
    </lineage>
</organism>
<keyword evidence="3" id="KW-1185">Reference proteome</keyword>
<gene>
    <name evidence="2" type="ORF">DR999_PMT21404</name>
</gene>
<dbReference type="AlphaFoldDB" id="A0A4D9DKP7"/>
<reference evidence="2 3" key="2">
    <citation type="submission" date="2019-04" db="EMBL/GenBank/DDBJ databases">
        <title>The genome sequence of big-headed turtle.</title>
        <authorList>
            <person name="Gong S."/>
        </authorList>
    </citation>
    <scope>NUCLEOTIDE SEQUENCE [LARGE SCALE GENOMIC DNA]</scope>
    <source>
        <strain evidence="2">DO16091913</strain>
        <tissue evidence="2">Muscle</tissue>
    </source>
</reference>
<evidence type="ECO:0000313" key="2">
    <source>
        <dbReference type="EMBL" id="TFJ96797.1"/>
    </source>
</evidence>
<sequence>MQHVGSSIGRGQVVSPAVPVHTGHHYQSGRDPPARGDHGYSAGGERPGSTTPKSQTASEPGVTSTQNLHRWADATPGELLALQTGPVVCLWGKSIPPVEQFGRKTSCPPPPLTPSSRAFHRRE</sequence>
<feature type="region of interest" description="Disordered" evidence="1">
    <location>
        <begin position="1"/>
        <end position="70"/>
    </location>
</feature>
<evidence type="ECO:0000313" key="3">
    <source>
        <dbReference type="Proteomes" id="UP000297703"/>
    </source>
</evidence>
<reference evidence="2 3" key="1">
    <citation type="submission" date="2019-04" db="EMBL/GenBank/DDBJ databases">
        <title>Draft genome of the big-headed turtle Platysternon megacephalum.</title>
        <authorList>
            <person name="Gong S."/>
        </authorList>
    </citation>
    <scope>NUCLEOTIDE SEQUENCE [LARGE SCALE GENOMIC DNA]</scope>
    <source>
        <strain evidence="2">DO16091913</strain>
        <tissue evidence="2">Muscle</tissue>
    </source>
</reference>
<evidence type="ECO:0000256" key="1">
    <source>
        <dbReference type="SAM" id="MobiDB-lite"/>
    </source>
</evidence>
<protein>
    <submittedName>
        <fullName evidence="2">Glutamine synthetase</fullName>
    </submittedName>
</protein>
<accession>A0A4D9DKP7</accession>
<name>A0A4D9DKP7_9SAUR</name>
<feature type="region of interest" description="Disordered" evidence="1">
    <location>
        <begin position="100"/>
        <end position="123"/>
    </location>
</feature>
<proteinExistence type="predicted"/>
<comment type="caution">
    <text evidence="2">The sequence shown here is derived from an EMBL/GenBank/DDBJ whole genome shotgun (WGS) entry which is preliminary data.</text>
</comment>
<feature type="compositionally biased region" description="Polar residues" evidence="1">
    <location>
        <begin position="48"/>
        <end position="68"/>
    </location>
</feature>
<dbReference type="Proteomes" id="UP000297703">
    <property type="component" value="Unassembled WGS sequence"/>
</dbReference>
<dbReference type="EMBL" id="QXTE01000588">
    <property type="protein sequence ID" value="TFJ96797.1"/>
    <property type="molecule type" value="Genomic_DNA"/>
</dbReference>